<dbReference type="Pfam" id="PF24850">
    <property type="entry name" value="CC_BshC"/>
    <property type="match status" value="1"/>
</dbReference>
<gene>
    <name evidence="2 5" type="primary">bshC</name>
    <name evidence="5" type="ORF">ACFSKU_06990</name>
</gene>
<keyword evidence="6" id="KW-1185">Reference proteome</keyword>
<dbReference type="Proteomes" id="UP001597369">
    <property type="component" value="Unassembled WGS sequence"/>
</dbReference>
<dbReference type="NCBIfam" id="TIGR03998">
    <property type="entry name" value="thiol_BshC"/>
    <property type="match status" value="1"/>
</dbReference>
<evidence type="ECO:0000259" key="4">
    <source>
        <dbReference type="Pfam" id="PF24850"/>
    </source>
</evidence>
<protein>
    <recommendedName>
        <fullName evidence="2">Putative cysteine ligase BshC</fullName>
        <ecNumber evidence="2">6.-.-.-</ecNumber>
    </recommendedName>
</protein>
<evidence type="ECO:0000256" key="2">
    <source>
        <dbReference type="HAMAP-Rule" id="MF_01867"/>
    </source>
</evidence>
<organism evidence="5 6">
    <name type="scientific">Pontibacter silvestris</name>
    <dbReference type="NCBI Taxonomy" id="2305183"/>
    <lineage>
        <taxon>Bacteria</taxon>
        <taxon>Pseudomonadati</taxon>
        <taxon>Bacteroidota</taxon>
        <taxon>Cytophagia</taxon>
        <taxon>Cytophagales</taxon>
        <taxon>Hymenobacteraceae</taxon>
        <taxon>Pontibacter</taxon>
    </lineage>
</organism>
<name>A0ABW4WXM5_9BACT</name>
<dbReference type="EC" id="6.-.-.-" evidence="2"/>
<feature type="domain" description="Bacillithiol biosynthesis BshC C-terminal coiled-coil" evidence="4">
    <location>
        <begin position="382"/>
        <end position="536"/>
    </location>
</feature>
<dbReference type="InterPro" id="IPR055398">
    <property type="entry name" value="Rossmann-like_BshC"/>
</dbReference>
<evidence type="ECO:0000313" key="6">
    <source>
        <dbReference type="Proteomes" id="UP001597369"/>
    </source>
</evidence>
<comment type="similarity">
    <text evidence="2">Belongs to the BshC family.</text>
</comment>
<evidence type="ECO:0000313" key="5">
    <source>
        <dbReference type="EMBL" id="MFD2066625.1"/>
    </source>
</evidence>
<dbReference type="EMBL" id="JBHUHV010000022">
    <property type="protein sequence ID" value="MFD2066625.1"/>
    <property type="molecule type" value="Genomic_DNA"/>
</dbReference>
<reference evidence="6" key="1">
    <citation type="journal article" date="2019" name="Int. J. Syst. Evol. Microbiol.">
        <title>The Global Catalogue of Microorganisms (GCM) 10K type strain sequencing project: providing services to taxonomists for standard genome sequencing and annotation.</title>
        <authorList>
            <consortium name="The Broad Institute Genomics Platform"/>
            <consortium name="The Broad Institute Genome Sequencing Center for Infectious Disease"/>
            <person name="Wu L."/>
            <person name="Ma J."/>
        </authorList>
    </citation>
    <scope>NUCLEOTIDE SEQUENCE [LARGE SCALE GENOMIC DNA]</scope>
    <source>
        <strain evidence="6">JCM 16545</strain>
    </source>
</reference>
<proteinExistence type="inferred from homology"/>
<accession>A0ABW4WXM5</accession>
<dbReference type="InterPro" id="IPR011199">
    <property type="entry name" value="Bacillithiol_biosynth_BshC"/>
</dbReference>
<feature type="coiled-coil region" evidence="2">
    <location>
        <begin position="425"/>
        <end position="478"/>
    </location>
</feature>
<keyword evidence="2" id="KW-0175">Coiled coil</keyword>
<comment type="caution">
    <text evidence="5">The sequence shown here is derived from an EMBL/GenBank/DDBJ whole genome shotgun (WGS) entry which is preliminary data.</text>
</comment>
<dbReference type="Pfam" id="PF10079">
    <property type="entry name" value="Rossmann-like_BshC"/>
    <property type="match status" value="1"/>
</dbReference>
<sequence>MLKKLTHIFNTLQMEVTDMKITKIEYAATGAFSKTITDYLCRSEKLRPFYNHFPSLDAFEAQIKEKSFSLEQRQALHKALQRQYSSIAEVNPKVKQNINLLLEPNTFTITTGHQLNIFTGPLYFVYKIITAINSCKQLKEKYPDYNFVPVYWMATEDHDFAEINHFNLFGKKHTWETEQSGAVGRFATEGLEQVLEELPEAYPVFEEAYRKSNNLADATRAITHALLGEYGLVSVDGDDAELKRALIPVIEKELTENLSNKLVEEANAQLETLEYKPQVFSREINLFYLKDGLRERIVQEDGRYKVLNTDISFSQEEVLQLAKEHPEQFSPNVILRPLFEELILPNLAYIGGGAEVAYWFQLKKVFEAYQVAFPVLMLRNSALYINRGNANRMHKLGLQPEELFQDYQDLKKYMSSQLHEKDIDLEAQRQTVAKVFAEVEKLAENIDPTLVKTVGAEAQKAHNALQMLEKKISKARDSKHEQTFKQLENLKDKLFPNGSLQERYDNLLTYKTNNPNFIAALVEAFDPFDLKFTILEEE</sequence>
<evidence type="ECO:0000256" key="1">
    <source>
        <dbReference type="ARBA" id="ARBA00022598"/>
    </source>
</evidence>
<dbReference type="HAMAP" id="MF_01867">
    <property type="entry name" value="BshC"/>
    <property type="match status" value="1"/>
</dbReference>
<dbReference type="InterPro" id="IPR055399">
    <property type="entry name" value="CC_BshC"/>
</dbReference>
<dbReference type="PIRSF" id="PIRSF012535">
    <property type="entry name" value="UCP012535"/>
    <property type="match status" value="1"/>
</dbReference>
<feature type="domain" description="Bacillithiol biosynthesis BshC N-terminal Rossmann-like" evidence="3">
    <location>
        <begin position="19"/>
        <end position="380"/>
    </location>
</feature>
<evidence type="ECO:0000259" key="3">
    <source>
        <dbReference type="Pfam" id="PF10079"/>
    </source>
</evidence>
<keyword evidence="1 2" id="KW-0436">Ligase</keyword>